<dbReference type="Proteomes" id="UP001521150">
    <property type="component" value="Unassembled WGS sequence"/>
</dbReference>
<evidence type="ECO:0008006" key="3">
    <source>
        <dbReference type="Google" id="ProtNLM"/>
    </source>
</evidence>
<dbReference type="RefSeq" id="WP_233734516.1">
    <property type="nucleotide sequence ID" value="NZ_JAJVCN010000005.1"/>
</dbReference>
<proteinExistence type="predicted"/>
<accession>A0ABS8ZY62</accession>
<gene>
    <name evidence="1" type="ORF">LWC34_54430</name>
</gene>
<keyword evidence="2" id="KW-1185">Reference proteome</keyword>
<evidence type="ECO:0000313" key="1">
    <source>
        <dbReference type="EMBL" id="MCE7011756.1"/>
    </source>
</evidence>
<dbReference type="EMBL" id="JAJVCN010000005">
    <property type="protein sequence ID" value="MCE7011756.1"/>
    <property type="molecule type" value="Genomic_DNA"/>
</dbReference>
<comment type="caution">
    <text evidence="1">The sequence shown here is derived from an EMBL/GenBank/DDBJ whole genome shotgun (WGS) entry which is preliminary data.</text>
</comment>
<reference evidence="1 2" key="1">
    <citation type="submission" date="2021-12" db="EMBL/GenBank/DDBJ databases">
        <title>Genome sequence of Kibdelosporangium philippinense ATCC 49844.</title>
        <authorList>
            <person name="Fedorov E.A."/>
            <person name="Omeragic M."/>
            <person name="Shalygina K.F."/>
            <person name="Maclea K.S."/>
        </authorList>
    </citation>
    <scope>NUCLEOTIDE SEQUENCE [LARGE SCALE GENOMIC DNA]</scope>
    <source>
        <strain evidence="1 2">ATCC 49844</strain>
    </source>
</reference>
<name>A0ABS8ZY62_9PSEU</name>
<protein>
    <recommendedName>
        <fullName evidence="3">DUF35 domain-containing protein</fullName>
    </recommendedName>
</protein>
<organism evidence="1 2">
    <name type="scientific">Kibdelosporangium philippinense</name>
    <dbReference type="NCBI Taxonomy" id="211113"/>
    <lineage>
        <taxon>Bacteria</taxon>
        <taxon>Bacillati</taxon>
        <taxon>Actinomycetota</taxon>
        <taxon>Actinomycetes</taxon>
        <taxon>Pseudonocardiales</taxon>
        <taxon>Pseudonocardiaceae</taxon>
        <taxon>Kibdelosporangium</taxon>
    </lineage>
</organism>
<evidence type="ECO:0000313" key="2">
    <source>
        <dbReference type="Proteomes" id="UP001521150"/>
    </source>
</evidence>
<sequence>MKRATSRYSCVVGLIRRWSAARRSQRGFEVPLFVRVELDDEYEDGRVTEVVLGLPDGSPYDGVELARDWQGHYLV</sequence>